<dbReference type="SUPFAM" id="SSF141523">
    <property type="entry name" value="L,D-transpeptidase catalytic domain-like"/>
    <property type="match status" value="1"/>
</dbReference>
<sequence>MAALPSSNVGAKTRTALPNPESGQALPNPDALLIEVYKSLSANNLRLAQAKADELVEAYPHFQLGHLIRGDLLLMHTQPVTAFGAIKNAPADKLKDLRDEAMVRIKSISQKPDPSLIPRAILQLRDDQKLALVVDAKKSRLYLYENNGGQPKFVTDYYVSQGRFGINKSSEGDQKTPIGIYYITSRLAGAKLPDFYGPGALPINYPNEWDKVNGRSGSGIWLHGMPSANFSRPPLASDGCVVLTNPDFLKISAAVDVGKTPVIISEQVEFVSKAKWNSEKQVANKLLDDWRLDAESADANRILANYSRNFKNAQGDNINAWFSKQQQFDAQHHPSIKLSDVTQFRYPGKDELIVCTFTQETTVGKSKSSIRKRQYWMKEASRWRIIYEGLV</sequence>
<proteinExistence type="inferred from homology"/>
<evidence type="ECO:0000256" key="8">
    <source>
        <dbReference type="SAM" id="MobiDB-lite"/>
    </source>
</evidence>
<dbReference type="Pfam" id="PF03734">
    <property type="entry name" value="YkuD"/>
    <property type="match status" value="1"/>
</dbReference>
<evidence type="ECO:0000256" key="4">
    <source>
        <dbReference type="ARBA" id="ARBA00022960"/>
    </source>
</evidence>
<dbReference type="PANTHER" id="PTHR36699:SF1">
    <property type="entry name" value="L,D-TRANSPEPTIDASE YAFK-RELATED"/>
    <property type="match status" value="1"/>
</dbReference>
<dbReference type="GO" id="GO:0009252">
    <property type="term" value="P:peptidoglycan biosynthetic process"/>
    <property type="evidence" value="ECO:0007669"/>
    <property type="project" value="UniProtKB-KW"/>
</dbReference>
<dbReference type="InterPro" id="IPR005490">
    <property type="entry name" value="LD_TPept_cat_dom"/>
</dbReference>
<keyword evidence="11" id="KW-1185">Reference proteome</keyword>
<organism evidence="10 11">
    <name type="scientific">Undibacterium terreum</name>
    <dbReference type="NCBI Taxonomy" id="1224302"/>
    <lineage>
        <taxon>Bacteria</taxon>
        <taxon>Pseudomonadati</taxon>
        <taxon>Pseudomonadota</taxon>
        <taxon>Betaproteobacteria</taxon>
        <taxon>Burkholderiales</taxon>
        <taxon>Oxalobacteraceae</taxon>
        <taxon>Undibacterium</taxon>
    </lineage>
</organism>
<evidence type="ECO:0000256" key="1">
    <source>
        <dbReference type="ARBA" id="ARBA00004752"/>
    </source>
</evidence>
<keyword evidence="6 7" id="KW-0961">Cell wall biogenesis/degradation</keyword>
<feature type="compositionally biased region" description="Polar residues" evidence="8">
    <location>
        <begin position="1"/>
        <end position="10"/>
    </location>
</feature>
<protein>
    <recommendedName>
        <fullName evidence="9">L,D-TPase catalytic domain-containing protein</fullName>
    </recommendedName>
</protein>
<accession>A0A916XP79</accession>
<comment type="caution">
    <text evidence="10">The sequence shown here is derived from an EMBL/GenBank/DDBJ whole genome shotgun (WGS) entry which is preliminary data.</text>
</comment>
<evidence type="ECO:0000256" key="5">
    <source>
        <dbReference type="ARBA" id="ARBA00022984"/>
    </source>
</evidence>
<keyword evidence="3" id="KW-0808">Transferase</keyword>
<dbReference type="GO" id="GO:0008360">
    <property type="term" value="P:regulation of cell shape"/>
    <property type="evidence" value="ECO:0007669"/>
    <property type="project" value="UniProtKB-UniRule"/>
</dbReference>
<dbReference type="InterPro" id="IPR056203">
    <property type="entry name" value="Cds6_C"/>
</dbReference>
<dbReference type="AlphaFoldDB" id="A0A916XP79"/>
<name>A0A916XP79_9BURK</name>
<evidence type="ECO:0000256" key="6">
    <source>
        <dbReference type="ARBA" id="ARBA00023316"/>
    </source>
</evidence>
<dbReference type="Pfam" id="PF24125">
    <property type="entry name" value="Cds6_C"/>
    <property type="match status" value="1"/>
</dbReference>
<evidence type="ECO:0000256" key="3">
    <source>
        <dbReference type="ARBA" id="ARBA00022679"/>
    </source>
</evidence>
<feature type="active site" description="Nucleophile" evidence="7">
    <location>
        <position position="240"/>
    </location>
</feature>
<evidence type="ECO:0000259" key="9">
    <source>
        <dbReference type="PROSITE" id="PS52029"/>
    </source>
</evidence>
<evidence type="ECO:0000256" key="2">
    <source>
        <dbReference type="ARBA" id="ARBA00005992"/>
    </source>
</evidence>
<keyword evidence="4 7" id="KW-0133">Cell shape</keyword>
<feature type="domain" description="L,D-TPase catalytic" evidence="9">
    <location>
        <begin position="130"/>
        <end position="265"/>
    </location>
</feature>
<reference evidence="10" key="2">
    <citation type="submission" date="2020-09" db="EMBL/GenBank/DDBJ databases">
        <authorList>
            <person name="Sun Q."/>
            <person name="Zhou Y."/>
        </authorList>
    </citation>
    <scope>NUCLEOTIDE SEQUENCE</scope>
    <source>
        <strain evidence="10">CGMCC 1.10998</strain>
    </source>
</reference>
<dbReference type="GO" id="GO:0071555">
    <property type="term" value="P:cell wall organization"/>
    <property type="evidence" value="ECO:0007669"/>
    <property type="project" value="UniProtKB-UniRule"/>
</dbReference>
<gene>
    <name evidence="10" type="ORF">GCM10011396_44160</name>
</gene>
<feature type="region of interest" description="Disordered" evidence="8">
    <location>
        <begin position="1"/>
        <end position="24"/>
    </location>
</feature>
<reference evidence="10" key="1">
    <citation type="journal article" date="2014" name="Int. J. Syst. Evol. Microbiol.">
        <title>Complete genome sequence of Corynebacterium casei LMG S-19264T (=DSM 44701T), isolated from a smear-ripened cheese.</title>
        <authorList>
            <consortium name="US DOE Joint Genome Institute (JGI-PGF)"/>
            <person name="Walter F."/>
            <person name="Albersmeier A."/>
            <person name="Kalinowski J."/>
            <person name="Ruckert C."/>
        </authorList>
    </citation>
    <scope>NUCLEOTIDE SEQUENCE</scope>
    <source>
        <strain evidence="10">CGMCC 1.10998</strain>
    </source>
</reference>
<dbReference type="InterPro" id="IPR038063">
    <property type="entry name" value="Transpep_catalytic_dom"/>
</dbReference>
<dbReference type="GO" id="GO:0016740">
    <property type="term" value="F:transferase activity"/>
    <property type="evidence" value="ECO:0007669"/>
    <property type="project" value="UniProtKB-KW"/>
</dbReference>
<dbReference type="PROSITE" id="PS52029">
    <property type="entry name" value="LD_TPASE"/>
    <property type="match status" value="1"/>
</dbReference>
<dbReference type="Proteomes" id="UP000637423">
    <property type="component" value="Unassembled WGS sequence"/>
</dbReference>
<evidence type="ECO:0000256" key="7">
    <source>
        <dbReference type="PROSITE-ProRule" id="PRU01373"/>
    </source>
</evidence>
<evidence type="ECO:0000313" key="11">
    <source>
        <dbReference type="Proteomes" id="UP000637423"/>
    </source>
</evidence>
<dbReference type="Gene3D" id="2.40.440.10">
    <property type="entry name" value="L,D-transpeptidase catalytic domain-like"/>
    <property type="match status" value="1"/>
</dbReference>
<comment type="similarity">
    <text evidence="2">Belongs to the YkuD family.</text>
</comment>
<evidence type="ECO:0000313" key="10">
    <source>
        <dbReference type="EMBL" id="GGC92044.1"/>
    </source>
</evidence>
<dbReference type="GO" id="GO:0004180">
    <property type="term" value="F:carboxypeptidase activity"/>
    <property type="evidence" value="ECO:0007669"/>
    <property type="project" value="UniProtKB-ARBA"/>
</dbReference>
<dbReference type="PANTHER" id="PTHR36699">
    <property type="entry name" value="LD-TRANSPEPTIDASE"/>
    <property type="match status" value="1"/>
</dbReference>
<dbReference type="RefSeq" id="WP_188568289.1">
    <property type="nucleotide sequence ID" value="NZ_BMED01000005.1"/>
</dbReference>
<comment type="pathway">
    <text evidence="1 7">Cell wall biogenesis; peptidoglycan biosynthesis.</text>
</comment>
<keyword evidence="5 7" id="KW-0573">Peptidoglycan synthesis</keyword>
<dbReference type="EMBL" id="BMED01000005">
    <property type="protein sequence ID" value="GGC92044.1"/>
    <property type="molecule type" value="Genomic_DNA"/>
</dbReference>
<feature type="active site" description="Proton donor/acceptor" evidence="7">
    <location>
        <position position="223"/>
    </location>
</feature>
<dbReference type="CDD" id="cd16913">
    <property type="entry name" value="YkuD_like"/>
    <property type="match status" value="1"/>
</dbReference>